<evidence type="ECO:0000313" key="3">
    <source>
        <dbReference type="Proteomes" id="UP000585474"/>
    </source>
</evidence>
<name>A0A7J0DMB3_9ERIC</name>
<feature type="region of interest" description="Disordered" evidence="1">
    <location>
        <begin position="57"/>
        <end position="105"/>
    </location>
</feature>
<accession>A0A7J0DMB3</accession>
<proteinExistence type="predicted"/>
<feature type="compositionally biased region" description="Low complexity" evidence="1">
    <location>
        <begin position="61"/>
        <end position="74"/>
    </location>
</feature>
<dbReference type="AlphaFoldDB" id="A0A7J0DMB3"/>
<organism evidence="2 3">
    <name type="scientific">Actinidia rufa</name>
    <dbReference type="NCBI Taxonomy" id="165716"/>
    <lineage>
        <taxon>Eukaryota</taxon>
        <taxon>Viridiplantae</taxon>
        <taxon>Streptophyta</taxon>
        <taxon>Embryophyta</taxon>
        <taxon>Tracheophyta</taxon>
        <taxon>Spermatophyta</taxon>
        <taxon>Magnoliopsida</taxon>
        <taxon>eudicotyledons</taxon>
        <taxon>Gunneridae</taxon>
        <taxon>Pentapetalae</taxon>
        <taxon>asterids</taxon>
        <taxon>Ericales</taxon>
        <taxon>Actinidiaceae</taxon>
        <taxon>Actinidia</taxon>
    </lineage>
</organism>
<evidence type="ECO:0000313" key="2">
    <source>
        <dbReference type="EMBL" id="GFS38219.1"/>
    </source>
</evidence>
<feature type="compositionally biased region" description="Basic and acidic residues" evidence="1">
    <location>
        <begin position="258"/>
        <end position="272"/>
    </location>
</feature>
<gene>
    <name evidence="2" type="ORF">Acr_00g0056300</name>
</gene>
<comment type="caution">
    <text evidence="2">The sequence shown here is derived from an EMBL/GenBank/DDBJ whole genome shotgun (WGS) entry which is preliminary data.</text>
</comment>
<protein>
    <submittedName>
        <fullName evidence="2">Uncharacterized protein</fullName>
    </submittedName>
</protein>
<feature type="compositionally biased region" description="Acidic residues" evidence="1">
    <location>
        <begin position="93"/>
        <end position="104"/>
    </location>
</feature>
<sequence>MSQSTATSSPYWGLSRQGFYPCEFREQALKGKCSLSIEVSHLIEGTTAELALIRKEAEGHSTGSSKSSSSNSSRLSDKDVEEEATGKEVVGDKEEDAEVEEGEEVNQATNNLIFPVVAPTAEDLIEHSFNKGGSLCSNSNEEYMVPKHRVLGKLKVARAKLAKQANLVLVVPSPKEGTSSCSHRIVADLAAEGSEEFKERMIMQGVLVASDEVFKKFFDRGYNRAGDSYEKWPNYAQVFFQEGWETSSGGGEVQGVVGDEREGVDKGNPPKE</sequence>
<feature type="region of interest" description="Disordered" evidence="1">
    <location>
        <begin position="245"/>
        <end position="272"/>
    </location>
</feature>
<reference evidence="3" key="1">
    <citation type="submission" date="2019-07" db="EMBL/GenBank/DDBJ databases">
        <title>De Novo Assembly of kiwifruit Actinidia rufa.</title>
        <authorList>
            <person name="Sugita-Konishi S."/>
            <person name="Sato K."/>
            <person name="Mori E."/>
            <person name="Abe Y."/>
            <person name="Kisaki G."/>
            <person name="Hamano K."/>
            <person name="Suezawa K."/>
            <person name="Otani M."/>
            <person name="Fukuda T."/>
            <person name="Manabe T."/>
            <person name="Gomi K."/>
            <person name="Tabuchi M."/>
            <person name="Akimitsu K."/>
            <person name="Kataoka I."/>
        </authorList>
    </citation>
    <scope>NUCLEOTIDE SEQUENCE [LARGE SCALE GENOMIC DNA]</scope>
    <source>
        <strain evidence="3">cv. Fuchu</strain>
    </source>
</reference>
<dbReference type="Proteomes" id="UP000585474">
    <property type="component" value="Unassembled WGS sequence"/>
</dbReference>
<keyword evidence="3" id="KW-1185">Reference proteome</keyword>
<dbReference type="EMBL" id="BJWL01000303">
    <property type="protein sequence ID" value="GFS38219.1"/>
    <property type="molecule type" value="Genomic_DNA"/>
</dbReference>
<evidence type="ECO:0000256" key="1">
    <source>
        <dbReference type="SAM" id="MobiDB-lite"/>
    </source>
</evidence>